<dbReference type="Proteomes" id="UP000739565">
    <property type="component" value="Unassembled WGS sequence"/>
</dbReference>
<feature type="region of interest" description="Disordered" evidence="1">
    <location>
        <begin position="319"/>
        <end position="338"/>
    </location>
</feature>
<evidence type="ECO:0000259" key="2">
    <source>
        <dbReference type="Pfam" id="PF01882"/>
    </source>
</evidence>
<feature type="domain" description="DUF58" evidence="2">
    <location>
        <begin position="59"/>
        <end position="277"/>
    </location>
</feature>
<dbReference type="EMBL" id="JAHXRI010000010">
    <property type="protein sequence ID" value="MBZ1351109.1"/>
    <property type="molecule type" value="Genomic_DNA"/>
</dbReference>
<dbReference type="Gene3D" id="3.40.50.410">
    <property type="entry name" value="von Willebrand factor, type A domain"/>
    <property type="match status" value="1"/>
</dbReference>
<evidence type="ECO:0000313" key="3">
    <source>
        <dbReference type="EMBL" id="MBZ1351109.1"/>
    </source>
</evidence>
<dbReference type="InterPro" id="IPR002881">
    <property type="entry name" value="DUF58"/>
</dbReference>
<evidence type="ECO:0000313" key="4">
    <source>
        <dbReference type="Proteomes" id="UP000739565"/>
    </source>
</evidence>
<gene>
    <name evidence="3" type="ORF">KZZ10_10675</name>
</gene>
<dbReference type="RefSeq" id="WP_259661527.1">
    <property type="nucleotide sequence ID" value="NZ_JAHXRI010000010.1"/>
</dbReference>
<dbReference type="PANTHER" id="PTHR33608:SF6">
    <property type="entry name" value="BLL2464 PROTEIN"/>
    <property type="match status" value="1"/>
</dbReference>
<dbReference type="PANTHER" id="PTHR33608">
    <property type="entry name" value="BLL2464 PROTEIN"/>
    <property type="match status" value="1"/>
</dbReference>
<dbReference type="Pfam" id="PF01882">
    <property type="entry name" value="DUF58"/>
    <property type="match status" value="1"/>
</dbReference>
<name>A0A953T7W2_9BURK</name>
<dbReference type="SUPFAM" id="SSF53300">
    <property type="entry name" value="vWA-like"/>
    <property type="match status" value="1"/>
</dbReference>
<dbReference type="InterPro" id="IPR036465">
    <property type="entry name" value="vWFA_dom_sf"/>
</dbReference>
<proteinExistence type="predicted"/>
<organism evidence="3 4">
    <name type="scientific">Zwartia hollandica</name>
    <dbReference type="NCBI Taxonomy" id="324606"/>
    <lineage>
        <taxon>Bacteria</taxon>
        <taxon>Pseudomonadati</taxon>
        <taxon>Pseudomonadota</taxon>
        <taxon>Betaproteobacteria</taxon>
        <taxon>Burkholderiales</taxon>
        <taxon>Alcaligenaceae</taxon>
        <taxon>Zwartia</taxon>
    </lineage>
</organism>
<accession>A0A953T7W2</accession>
<reference evidence="3" key="1">
    <citation type="submission" date="2021-07" db="EMBL/GenBank/DDBJ databases">
        <title>New genus and species of the family Alcaligenaceae.</title>
        <authorList>
            <person name="Hahn M.W."/>
        </authorList>
    </citation>
    <scope>NUCLEOTIDE SEQUENCE</scope>
    <source>
        <strain evidence="3">LF4-65</strain>
    </source>
</reference>
<protein>
    <submittedName>
        <fullName evidence="3">DUF58 domain-containing protein</fullName>
    </submittedName>
</protein>
<sequence>MFNFLRRFAKSPTVDVTPPPFNPDLFLRQLEWTAVRKLDGQLQGDYRTLFRGAGLMLADLREYQMHDDVRHIDWNVTARMRTPYVREHEEDREISIWFLVDLTGSIHFGSSAVTKQQLAMNFVAVLARLFTRHGNRVGAILYAGPSSQASLVIPVRSGRKQVLHIIEQMHQLSEKKPQGETSLSDLFQLASMAIKRRSTVFVISDFISSPGWDKPIHQLSNRHDVIAARLLDPAENELPASGIMLIQDSETGEQVFVDSEDKGFRQRFIEHAEAHATRLSHIFAQSSVDCIELDTSESVHDALMRYLLLRKRKVSLTRGSSLHNSTANQSHVQQNKKI</sequence>
<evidence type="ECO:0000256" key="1">
    <source>
        <dbReference type="SAM" id="MobiDB-lite"/>
    </source>
</evidence>
<dbReference type="AlphaFoldDB" id="A0A953T7W2"/>
<comment type="caution">
    <text evidence="3">The sequence shown here is derived from an EMBL/GenBank/DDBJ whole genome shotgun (WGS) entry which is preliminary data.</text>
</comment>
<keyword evidence="4" id="KW-1185">Reference proteome</keyword>